<evidence type="ECO:0000256" key="1">
    <source>
        <dbReference type="ARBA" id="ARBA00004496"/>
    </source>
</evidence>
<evidence type="ECO:0000313" key="15">
    <source>
        <dbReference type="Proteomes" id="UP001501690"/>
    </source>
</evidence>
<comment type="catalytic activity">
    <reaction evidence="11">
        <text>adenosine(2503) in 23S rRNA + 2 reduced [2Fe-2S]-[ferredoxin] + 2 S-adenosyl-L-methionine = 2-methyladenosine(2503) in 23S rRNA + 5'-deoxyadenosine + L-methionine + 2 oxidized [2Fe-2S]-[ferredoxin] + S-adenosyl-L-homocysteine</text>
        <dbReference type="Rhea" id="RHEA:42916"/>
        <dbReference type="Rhea" id="RHEA-COMP:10000"/>
        <dbReference type="Rhea" id="RHEA-COMP:10001"/>
        <dbReference type="Rhea" id="RHEA-COMP:10152"/>
        <dbReference type="Rhea" id="RHEA-COMP:10282"/>
        <dbReference type="ChEBI" id="CHEBI:17319"/>
        <dbReference type="ChEBI" id="CHEBI:33737"/>
        <dbReference type="ChEBI" id="CHEBI:33738"/>
        <dbReference type="ChEBI" id="CHEBI:57844"/>
        <dbReference type="ChEBI" id="CHEBI:57856"/>
        <dbReference type="ChEBI" id="CHEBI:59789"/>
        <dbReference type="ChEBI" id="CHEBI:74411"/>
        <dbReference type="ChEBI" id="CHEBI:74497"/>
        <dbReference type="EC" id="2.1.1.192"/>
    </reaction>
</comment>
<dbReference type="CDD" id="cd01335">
    <property type="entry name" value="Radical_SAM"/>
    <property type="match status" value="1"/>
</dbReference>
<feature type="binding site" evidence="11">
    <location>
        <begin position="327"/>
        <end position="329"/>
    </location>
    <ligand>
        <name>S-adenosyl-L-methionine</name>
        <dbReference type="ChEBI" id="CHEBI:59789"/>
    </ligand>
</feature>
<evidence type="ECO:0000256" key="4">
    <source>
        <dbReference type="ARBA" id="ARBA00022552"/>
    </source>
</evidence>
<feature type="domain" description="Radical SAM core" evidence="13">
    <location>
        <begin position="196"/>
        <end position="444"/>
    </location>
</feature>
<keyword evidence="2 11" id="KW-0004">4Fe-4S</keyword>
<evidence type="ECO:0000256" key="10">
    <source>
        <dbReference type="ARBA" id="ARBA00023014"/>
    </source>
</evidence>
<evidence type="ECO:0000256" key="3">
    <source>
        <dbReference type="ARBA" id="ARBA00022490"/>
    </source>
</evidence>
<evidence type="ECO:0000259" key="13">
    <source>
        <dbReference type="PROSITE" id="PS51918"/>
    </source>
</evidence>
<comment type="cofactor">
    <cofactor evidence="11">
        <name>[4Fe-4S] cluster</name>
        <dbReference type="ChEBI" id="CHEBI:49883"/>
    </cofactor>
    <text evidence="11">Binds 1 [4Fe-4S] cluster. The cluster is coordinated with 3 cysteines and an exchangeable S-adenosyl-L-methionine.</text>
</comment>
<keyword evidence="11" id="KW-0819">tRNA processing</keyword>
<feature type="region of interest" description="Disordered" evidence="12">
    <location>
        <begin position="25"/>
        <end position="85"/>
    </location>
</feature>
<gene>
    <name evidence="11 14" type="primary">rlmN</name>
    <name evidence="14" type="ORF">GCM10009808_18580</name>
</gene>
<keyword evidence="5 11" id="KW-0489">Methyltransferase</keyword>
<evidence type="ECO:0000313" key="14">
    <source>
        <dbReference type="EMBL" id="GAA1701083.1"/>
    </source>
</evidence>
<reference evidence="15" key="1">
    <citation type="journal article" date="2019" name="Int. J. Syst. Evol. Microbiol.">
        <title>The Global Catalogue of Microorganisms (GCM) 10K type strain sequencing project: providing services to taxonomists for standard genome sequencing and annotation.</title>
        <authorList>
            <consortium name="The Broad Institute Genomics Platform"/>
            <consortium name="The Broad Institute Genome Sequencing Center for Infectious Disease"/>
            <person name="Wu L."/>
            <person name="Ma J."/>
        </authorList>
    </citation>
    <scope>NUCLEOTIDE SEQUENCE [LARGE SCALE GENOMIC DNA]</scope>
    <source>
        <strain evidence="15">JCM 15577</strain>
    </source>
</reference>
<evidence type="ECO:0000256" key="2">
    <source>
        <dbReference type="ARBA" id="ARBA00022485"/>
    </source>
</evidence>
<protein>
    <recommendedName>
        <fullName evidence="11">Probable dual-specificity RNA methyltransferase RlmN</fullName>
        <ecNumber evidence="11">2.1.1.192</ecNumber>
    </recommendedName>
    <alternativeName>
        <fullName evidence="11">23S rRNA (adenine(2503)-C(2))-methyltransferase</fullName>
    </alternativeName>
    <alternativeName>
        <fullName evidence="11">23S rRNA m2A2503 methyltransferase</fullName>
    </alternativeName>
    <alternativeName>
        <fullName evidence="11">Ribosomal RNA large subunit methyltransferase N</fullName>
    </alternativeName>
    <alternativeName>
        <fullName evidence="11">tRNA (adenine(37)-C(2))-methyltransferase</fullName>
    </alternativeName>
    <alternativeName>
        <fullName evidence="11">tRNA m2A37 methyltransferase</fullName>
    </alternativeName>
</protein>
<dbReference type="InterPro" id="IPR004383">
    <property type="entry name" value="rRNA_lsu_MTrfase_RlmN/Cfr"/>
</dbReference>
<dbReference type="NCBIfam" id="TIGR00048">
    <property type="entry name" value="rRNA_mod_RlmN"/>
    <property type="match status" value="1"/>
</dbReference>
<dbReference type="PANTHER" id="PTHR30544">
    <property type="entry name" value="23S RRNA METHYLTRANSFERASE"/>
    <property type="match status" value="1"/>
</dbReference>
<dbReference type="PROSITE" id="PS51918">
    <property type="entry name" value="RADICAL_SAM"/>
    <property type="match status" value="1"/>
</dbReference>
<comment type="catalytic activity">
    <reaction evidence="11">
        <text>adenosine(37) in tRNA + 2 reduced [2Fe-2S]-[ferredoxin] + 2 S-adenosyl-L-methionine = 2-methyladenosine(37) in tRNA + 5'-deoxyadenosine + L-methionine + 2 oxidized [2Fe-2S]-[ferredoxin] + S-adenosyl-L-homocysteine</text>
        <dbReference type="Rhea" id="RHEA:43332"/>
        <dbReference type="Rhea" id="RHEA-COMP:10000"/>
        <dbReference type="Rhea" id="RHEA-COMP:10001"/>
        <dbReference type="Rhea" id="RHEA-COMP:10162"/>
        <dbReference type="Rhea" id="RHEA-COMP:10485"/>
        <dbReference type="ChEBI" id="CHEBI:17319"/>
        <dbReference type="ChEBI" id="CHEBI:33737"/>
        <dbReference type="ChEBI" id="CHEBI:33738"/>
        <dbReference type="ChEBI" id="CHEBI:57844"/>
        <dbReference type="ChEBI" id="CHEBI:57856"/>
        <dbReference type="ChEBI" id="CHEBI:59789"/>
        <dbReference type="ChEBI" id="CHEBI:74411"/>
        <dbReference type="ChEBI" id="CHEBI:74497"/>
        <dbReference type="EC" id="2.1.1.192"/>
    </reaction>
</comment>
<keyword evidence="3 11" id="KW-0963">Cytoplasm</keyword>
<keyword evidence="4 11" id="KW-0698">rRNA processing</keyword>
<feature type="binding site" evidence="11">
    <location>
        <position position="214"/>
    </location>
    <ligand>
        <name>[4Fe-4S] cluster</name>
        <dbReference type="ChEBI" id="CHEBI:49883"/>
        <note>4Fe-4S-S-AdoMet</note>
    </ligand>
</feature>
<sequence length="465" mass="50266">MHDSRAERRFGWAVHARHPRAIAYPGGMATALPPSSSGAPQVRPQTAPAASGAPQVRPQTAPAASGAPQVRPQTEGWTQKKDAEGRPLLQFASPKRGKPPAHLADLTPAERVAKAKELGLPGFRAKQLEKHYFTHWTTDPADMTDLPAAGREELVAGLLPPLLTEVRRLDTDRGDTIKFLWKLHDGALVESVLMRYPGRITLCVSSQAGCGMNCPFCATGQAGLTRNMSAAEIIDQVVRANQVIARGELGGKRVGDNSAERVSNIVFMGMGEPLANYARVMQAVRVMTDKDHGMGMSARGITVSTVGLVPAIRKLADEDVPVTFALSLHAPDDELRDELIPVNSRWKVDEALDAARAYFDKTGRRVSIEYALIKDMNDHAWRADLLAEKLNARGRGWVHVNPIPLNPTPGSIWTSSETSVQSEFVRRLNAAGVPTTLRDTRGKEIDGACGQLVATSDDEQAAATV</sequence>
<dbReference type="SFLD" id="SFLDG01062">
    <property type="entry name" value="methyltransferase_(Class_A)"/>
    <property type="match status" value="1"/>
</dbReference>
<dbReference type="SFLD" id="SFLDF00275">
    <property type="entry name" value="adenosine_C2_methyltransferase"/>
    <property type="match status" value="1"/>
</dbReference>
<keyword evidence="15" id="KW-1185">Reference proteome</keyword>
<keyword evidence="10 11" id="KW-0411">Iron-sulfur</keyword>
<feature type="binding site" evidence="11">
    <location>
        <position position="406"/>
    </location>
    <ligand>
        <name>S-adenosyl-L-methionine</name>
        <dbReference type="ChEBI" id="CHEBI:59789"/>
    </ligand>
</feature>
<feature type="binding site" evidence="11">
    <location>
        <position position="217"/>
    </location>
    <ligand>
        <name>[4Fe-4S] cluster</name>
        <dbReference type="ChEBI" id="CHEBI:49883"/>
        <note>4Fe-4S-S-AdoMet</note>
    </ligand>
</feature>
<feature type="active site" description="Proton acceptor" evidence="11">
    <location>
        <position position="190"/>
    </location>
</feature>
<keyword evidence="6 11" id="KW-0808">Transferase</keyword>
<name>A0ABP4UDR0_9MICO</name>
<evidence type="ECO:0000256" key="7">
    <source>
        <dbReference type="ARBA" id="ARBA00022691"/>
    </source>
</evidence>
<comment type="caution">
    <text evidence="11">Lacks conserved residue(s) required for the propagation of feature annotation.</text>
</comment>
<evidence type="ECO:0000256" key="11">
    <source>
        <dbReference type="HAMAP-Rule" id="MF_01849"/>
    </source>
</evidence>
<keyword evidence="7 11" id="KW-0949">S-adenosyl-L-methionine</keyword>
<evidence type="ECO:0000256" key="9">
    <source>
        <dbReference type="ARBA" id="ARBA00023004"/>
    </source>
</evidence>
<evidence type="ECO:0000256" key="5">
    <source>
        <dbReference type="ARBA" id="ARBA00022603"/>
    </source>
</evidence>
<keyword evidence="8 11" id="KW-0479">Metal-binding</keyword>
<comment type="subcellular location">
    <subcellularLocation>
        <location evidence="1 11">Cytoplasm</location>
    </subcellularLocation>
</comment>
<organism evidence="14 15">
    <name type="scientific">Microbacterium sediminicola</name>
    <dbReference type="NCBI Taxonomy" id="415210"/>
    <lineage>
        <taxon>Bacteria</taxon>
        <taxon>Bacillati</taxon>
        <taxon>Actinomycetota</taxon>
        <taxon>Actinomycetes</taxon>
        <taxon>Micrococcales</taxon>
        <taxon>Microbacteriaceae</taxon>
        <taxon>Microbacterium</taxon>
    </lineage>
</organism>
<dbReference type="HAMAP" id="MF_01849">
    <property type="entry name" value="RNA_methyltr_RlmN"/>
    <property type="match status" value="1"/>
</dbReference>
<dbReference type="InterPro" id="IPR007197">
    <property type="entry name" value="rSAM"/>
</dbReference>
<feature type="binding site" evidence="11">
    <location>
        <position position="304"/>
    </location>
    <ligand>
        <name>S-adenosyl-L-methionine</name>
        <dbReference type="ChEBI" id="CHEBI:59789"/>
    </ligand>
</feature>
<dbReference type="SFLD" id="SFLDS00029">
    <property type="entry name" value="Radical_SAM"/>
    <property type="match status" value="1"/>
</dbReference>
<feature type="binding site" evidence="11">
    <location>
        <position position="210"/>
    </location>
    <ligand>
        <name>[4Fe-4S] cluster</name>
        <dbReference type="ChEBI" id="CHEBI:49883"/>
        <note>4Fe-4S-S-AdoMet</note>
    </ligand>
</feature>
<dbReference type="Gene3D" id="1.10.150.530">
    <property type="match status" value="1"/>
</dbReference>
<evidence type="ECO:0000256" key="12">
    <source>
        <dbReference type="SAM" id="MobiDB-lite"/>
    </source>
</evidence>
<dbReference type="Pfam" id="PF04055">
    <property type="entry name" value="Radical_SAM"/>
    <property type="match status" value="1"/>
</dbReference>
<accession>A0ABP4UDR0</accession>
<dbReference type="EC" id="2.1.1.192" evidence="11"/>
<dbReference type="Gene3D" id="3.20.20.70">
    <property type="entry name" value="Aldolase class I"/>
    <property type="match status" value="1"/>
</dbReference>
<dbReference type="EMBL" id="BAAAPL010000002">
    <property type="protein sequence ID" value="GAA1701083.1"/>
    <property type="molecule type" value="Genomic_DNA"/>
</dbReference>
<dbReference type="InterPro" id="IPR027492">
    <property type="entry name" value="RNA_MTrfase_RlmN"/>
</dbReference>
<dbReference type="InterPro" id="IPR058240">
    <property type="entry name" value="rSAM_sf"/>
</dbReference>
<evidence type="ECO:0000256" key="8">
    <source>
        <dbReference type="ARBA" id="ARBA00022723"/>
    </source>
</evidence>
<evidence type="ECO:0000256" key="6">
    <source>
        <dbReference type="ARBA" id="ARBA00022679"/>
    </source>
</evidence>
<proteinExistence type="inferred from homology"/>
<feature type="active site" description="S-methylcysteine intermediate" evidence="11">
    <location>
        <position position="449"/>
    </location>
</feature>
<comment type="caution">
    <text evidence="14">The sequence shown here is derived from an EMBL/GenBank/DDBJ whole genome shotgun (WGS) entry which is preliminary data.</text>
</comment>
<dbReference type="InterPro" id="IPR040072">
    <property type="entry name" value="Methyltransferase_A"/>
</dbReference>
<comment type="similarity">
    <text evidence="11">Belongs to the radical SAM superfamily. RlmN family.</text>
</comment>
<feature type="binding site" evidence="11">
    <location>
        <begin position="271"/>
        <end position="272"/>
    </location>
    <ligand>
        <name>S-adenosyl-L-methionine</name>
        <dbReference type="ChEBI" id="CHEBI:59789"/>
    </ligand>
</feature>
<comment type="function">
    <text evidence="11">Specifically methylates position 2 of adenine 2503 in 23S rRNA and position 2 of adenine 37 in tRNAs.</text>
</comment>
<dbReference type="InterPro" id="IPR013785">
    <property type="entry name" value="Aldolase_TIM"/>
</dbReference>
<comment type="miscellaneous">
    <text evidence="11">Reaction proceeds by a ping-pong mechanism involving intermediate methylation of a conserved cysteine residue.</text>
</comment>
<dbReference type="SUPFAM" id="SSF102114">
    <property type="entry name" value="Radical SAM enzymes"/>
    <property type="match status" value="1"/>
</dbReference>
<dbReference type="Proteomes" id="UP001501690">
    <property type="component" value="Unassembled WGS sequence"/>
</dbReference>
<dbReference type="PANTHER" id="PTHR30544:SF5">
    <property type="entry name" value="RADICAL SAM CORE DOMAIN-CONTAINING PROTEIN"/>
    <property type="match status" value="1"/>
</dbReference>
<keyword evidence="9 11" id="KW-0408">Iron</keyword>
<keyword evidence="11" id="KW-1015">Disulfide bond</keyword>